<reference evidence="2 3" key="1">
    <citation type="submission" date="2020-04" db="EMBL/GenBank/DDBJ databases">
        <authorList>
            <person name="Alioto T."/>
            <person name="Alioto T."/>
            <person name="Gomez Garrido J."/>
        </authorList>
    </citation>
    <scope>NUCLEOTIDE SEQUENCE [LARGE SCALE GENOMIC DNA]</scope>
</reference>
<protein>
    <submittedName>
        <fullName evidence="2">Uncharacterized protein</fullName>
    </submittedName>
</protein>
<feature type="compositionally biased region" description="Acidic residues" evidence="1">
    <location>
        <begin position="51"/>
        <end position="63"/>
    </location>
</feature>
<evidence type="ECO:0000256" key="1">
    <source>
        <dbReference type="SAM" id="MobiDB-lite"/>
    </source>
</evidence>
<gene>
    <name evidence="2" type="ORF">CLODIP_2_CD10712</name>
</gene>
<sequence>MSGIERKETSAVNSNSDSDDSSKLVIDEDNLSQEIAETPLDRSGRKRLIELNEDDSDCSESEVEVVSRSSEMQEPQQTPLLDLSVQDNRMPREFWNPSGQHSPKRQRMEDRGVDEMALPSTNGSFNDYDLPGTWLGSNQPMIQDLIPLILNCFREQHILQEIFLQQLLQQGDSDSYLQAQAEAVPPASAQSPEHPSGCGSQCYVKLNKEDRECPFEPCSNSGRVLYSRFDCLLQHMRQSHDNYQRCVLHGCYCYFEKGTKRGFSLVRFLCQSQAYLVFLEQHELRAFSPLAWN</sequence>
<keyword evidence="3" id="KW-1185">Reference proteome</keyword>
<name>A0A8S1CQR9_9INSE</name>
<organism evidence="2 3">
    <name type="scientific">Cloeon dipterum</name>
    <dbReference type="NCBI Taxonomy" id="197152"/>
    <lineage>
        <taxon>Eukaryota</taxon>
        <taxon>Metazoa</taxon>
        <taxon>Ecdysozoa</taxon>
        <taxon>Arthropoda</taxon>
        <taxon>Hexapoda</taxon>
        <taxon>Insecta</taxon>
        <taxon>Pterygota</taxon>
        <taxon>Palaeoptera</taxon>
        <taxon>Ephemeroptera</taxon>
        <taxon>Pisciforma</taxon>
        <taxon>Baetidae</taxon>
        <taxon>Cloeon</taxon>
    </lineage>
</organism>
<dbReference type="AlphaFoldDB" id="A0A8S1CQR9"/>
<comment type="caution">
    <text evidence="2">The sequence shown here is derived from an EMBL/GenBank/DDBJ whole genome shotgun (WGS) entry which is preliminary data.</text>
</comment>
<dbReference type="EMBL" id="CADEPI010000052">
    <property type="protein sequence ID" value="CAB3370392.1"/>
    <property type="molecule type" value="Genomic_DNA"/>
</dbReference>
<accession>A0A8S1CQR9</accession>
<feature type="compositionally biased region" description="Basic and acidic residues" evidence="1">
    <location>
        <begin position="39"/>
        <end position="50"/>
    </location>
</feature>
<proteinExistence type="predicted"/>
<evidence type="ECO:0000313" key="3">
    <source>
        <dbReference type="Proteomes" id="UP000494165"/>
    </source>
</evidence>
<dbReference type="Proteomes" id="UP000494165">
    <property type="component" value="Unassembled WGS sequence"/>
</dbReference>
<evidence type="ECO:0000313" key="2">
    <source>
        <dbReference type="EMBL" id="CAB3370392.1"/>
    </source>
</evidence>
<feature type="region of interest" description="Disordered" evidence="1">
    <location>
        <begin position="1"/>
        <end position="76"/>
    </location>
</feature>